<dbReference type="UniPathway" id="UPA00391"/>
<evidence type="ECO:0000256" key="10">
    <source>
        <dbReference type="PIRSR" id="PIRSR006113-2"/>
    </source>
</evidence>
<gene>
    <name evidence="11" type="primary">queD</name>
    <name evidence="12" type="ORF">DW789_11785</name>
    <name evidence="11" type="ORF">DXB87_11575</name>
</gene>
<keyword evidence="5 8" id="KW-0862">Zinc</keyword>
<feature type="active site" description="Charge relay system" evidence="9">
    <location>
        <position position="65"/>
    </location>
</feature>
<dbReference type="PANTHER" id="PTHR12589">
    <property type="entry name" value="PYRUVOYL TETRAHYDROBIOPTERIN SYNTHASE"/>
    <property type="match status" value="1"/>
</dbReference>
<feature type="binding site" evidence="10">
    <location>
        <position position="28"/>
    </location>
    <ligand>
        <name>Zn(2+)</name>
        <dbReference type="ChEBI" id="CHEBI:29105"/>
    </ligand>
</feature>
<comment type="cofactor">
    <cofactor evidence="8 10">
        <name>Zn(2+)</name>
        <dbReference type="ChEBI" id="CHEBI:29105"/>
    </cofactor>
    <text evidence="8 10">Binds 1 zinc ion per subunit.</text>
</comment>
<protein>
    <recommendedName>
        <fullName evidence="3 8">6-carboxy-5,6,7,8-tetrahydropterin synthase</fullName>
        <ecNumber evidence="8">4.-.-.-</ecNumber>
    </recommendedName>
</protein>
<dbReference type="Proteomes" id="UP000260814">
    <property type="component" value="Unassembled WGS sequence"/>
</dbReference>
<dbReference type="Gene3D" id="3.30.479.10">
    <property type="entry name" value="6-pyruvoyl tetrahydropterin synthase/QueD"/>
    <property type="match status" value="1"/>
</dbReference>
<feature type="binding site" evidence="10">
    <location>
        <position position="14"/>
    </location>
    <ligand>
        <name>Zn(2+)</name>
        <dbReference type="ChEBI" id="CHEBI:29105"/>
    </ligand>
</feature>
<evidence type="ECO:0000256" key="6">
    <source>
        <dbReference type="ARBA" id="ARBA00023239"/>
    </source>
</evidence>
<feature type="active site" description="Proton acceptor" evidence="9">
    <location>
        <position position="24"/>
    </location>
</feature>
<evidence type="ECO:0000256" key="8">
    <source>
        <dbReference type="PIRNR" id="PIRNR006113"/>
    </source>
</evidence>
<feature type="active site" description="Charge relay system" evidence="9">
    <location>
        <position position="99"/>
    </location>
</feature>
<dbReference type="NCBIfam" id="TIGR03367">
    <property type="entry name" value="queuosine_QueD"/>
    <property type="match status" value="1"/>
</dbReference>
<keyword evidence="8" id="KW-0671">Queuosine biosynthesis</keyword>
<dbReference type="PIRSF" id="PIRSF006113">
    <property type="entry name" value="PTP_synth"/>
    <property type="match status" value="1"/>
</dbReference>
<dbReference type="Proteomes" id="UP000284361">
    <property type="component" value="Unassembled WGS sequence"/>
</dbReference>
<comment type="similarity">
    <text evidence="2 8">Belongs to the PTPS family. QueD subfamily.</text>
</comment>
<evidence type="ECO:0000256" key="3">
    <source>
        <dbReference type="ARBA" id="ARBA00018141"/>
    </source>
</evidence>
<dbReference type="PANTHER" id="PTHR12589:SF7">
    <property type="entry name" value="6-PYRUVOYL TETRAHYDROBIOPTERIN SYNTHASE"/>
    <property type="match status" value="1"/>
</dbReference>
<dbReference type="AlphaFoldDB" id="A0A3E4Z6S0"/>
<comment type="caution">
    <text evidence="11">The sequence shown here is derived from an EMBL/GenBank/DDBJ whole genome shotgun (WGS) entry which is preliminary data.</text>
</comment>
<reference evidence="13 14" key="1">
    <citation type="submission" date="2018-08" db="EMBL/GenBank/DDBJ databases">
        <title>A genome reference for cultivated species of the human gut microbiota.</title>
        <authorList>
            <person name="Zou Y."/>
            <person name="Xue W."/>
            <person name="Luo G."/>
        </authorList>
    </citation>
    <scope>NUCLEOTIDE SEQUENCE [LARGE SCALE GENOMIC DNA]</scope>
    <source>
        <strain evidence="12 14">AM31-10</strain>
        <strain evidence="11 13">OM06-2</strain>
    </source>
</reference>
<sequence>MYTVIKRMEISASHNLKLSYESKCENLHGHNWIITVYCQAEQLNEDGMVVDFTHIKEVVKGQLDHKNLNDVLPCNPTAENIARWICERVPHCVKVEVCESEGNRVIYEKD</sequence>
<organism evidence="11 13">
    <name type="scientific">Phocaeicola plebeius</name>
    <dbReference type="NCBI Taxonomy" id="310297"/>
    <lineage>
        <taxon>Bacteria</taxon>
        <taxon>Pseudomonadati</taxon>
        <taxon>Bacteroidota</taxon>
        <taxon>Bacteroidia</taxon>
        <taxon>Bacteroidales</taxon>
        <taxon>Bacteroidaceae</taxon>
        <taxon>Phocaeicola</taxon>
    </lineage>
</organism>
<evidence type="ECO:0000256" key="1">
    <source>
        <dbReference type="ARBA" id="ARBA00005061"/>
    </source>
</evidence>
<evidence type="ECO:0000313" key="12">
    <source>
        <dbReference type="EMBL" id="RHD52269.1"/>
    </source>
</evidence>
<dbReference type="EMBL" id="QSTW01000015">
    <property type="protein sequence ID" value="RGM89163.1"/>
    <property type="molecule type" value="Genomic_DNA"/>
</dbReference>
<name>A0A3E4Z6S0_9BACT</name>
<dbReference type="RefSeq" id="WP_117702298.1">
    <property type="nucleotide sequence ID" value="NZ_CAUCUV010000026.1"/>
</dbReference>
<keyword evidence="4 8" id="KW-0479">Metal-binding</keyword>
<evidence type="ECO:0000313" key="14">
    <source>
        <dbReference type="Proteomes" id="UP000284361"/>
    </source>
</evidence>
<dbReference type="GO" id="GO:0046872">
    <property type="term" value="F:metal ion binding"/>
    <property type="evidence" value="ECO:0007669"/>
    <property type="project" value="UniProtKB-KW"/>
</dbReference>
<proteinExistence type="inferred from homology"/>
<dbReference type="EMBL" id="QSJG01000026">
    <property type="protein sequence ID" value="RHD52269.1"/>
    <property type="molecule type" value="Genomic_DNA"/>
</dbReference>
<evidence type="ECO:0000256" key="7">
    <source>
        <dbReference type="ARBA" id="ARBA00048807"/>
    </source>
</evidence>
<dbReference type="GO" id="GO:0070497">
    <property type="term" value="F:6-carboxytetrahydropterin synthase activity"/>
    <property type="evidence" value="ECO:0007669"/>
    <property type="project" value="UniProtKB-EC"/>
</dbReference>
<evidence type="ECO:0000313" key="11">
    <source>
        <dbReference type="EMBL" id="RGM89163.1"/>
    </source>
</evidence>
<dbReference type="EC" id="4.-.-.-" evidence="8"/>
<dbReference type="SUPFAM" id="SSF55620">
    <property type="entry name" value="Tetrahydrobiopterin biosynthesis enzymes-like"/>
    <property type="match status" value="1"/>
</dbReference>
<feature type="binding site" evidence="10">
    <location>
        <position position="30"/>
    </location>
    <ligand>
        <name>Zn(2+)</name>
        <dbReference type="ChEBI" id="CHEBI:29105"/>
    </ligand>
</feature>
<keyword evidence="6 8" id="KW-0456">Lyase</keyword>
<evidence type="ECO:0000313" key="13">
    <source>
        <dbReference type="Proteomes" id="UP000260814"/>
    </source>
</evidence>
<evidence type="ECO:0000256" key="2">
    <source>
        <dbReference type="ARBA" id="ARBA00008900"/>
    </source>
</evidence>
<comment type="pathway">
    <text evidence="1 8">Purine metabolism; 7-cyano-7-deazaguanine biosynthesis.</text>
</comment>
<comment type="catalytic activity">
    <reaction evidence="7 8">
        <text>7,8-dihydroneopterin 3'-triphosphate + H2O = 6-carboxy-5,6,7,8-tetrahydropterin + triphosphate + acetaldehyde + 2 H(+)</text>
        <dbReference type="Rhea" id="RHEA:27966"/>
        <dbReference type="ChEBI" id="CHEBI:15343"/>
        <dbReference type="ChEBI" id="CHEBI:15377"/>
        <dbReference type="ChEBI" id="CHEBI:15378"/>
        <dbReference type="ChEBI" id="CHEBI:18036"/>
        <dbReference type="ChEBI" id="CHEBI:58462"/>
        <dbReference type="ChEBI" id="CHEBI:61032"/>
        <dbReference type="EC" id="4.1.2.50"/>
    </reaction>
</comment>
<evidence type="ECO:0000256" key="4">
    <source>
        <dbReference type="ARBA" id="ARBA00022723"/>
    </source>
</evidence>
<dbReference type="InterPro" id="IPR038418">
    <property type="entry name" value="6-PTP_synth/QueD_sf"/>
</dbReference>
<evidence type="ECO:0000256" key="5">
    <source>
        <dbReference type="ARBA" id="ARBA00022833"/>
    </source>
</evidence>
<evidence type="ECO:0000256" key="9">
    <source>
        <dbReference type="PIRSR" id="PIRSR006113-1"/>
    </source>
</evidence>
<accession>A0A3E4Z6S0</accession>
<dbReference type="GO" id="GO:0008616">
    <property type="term" value="P:tRNA queuosine(34) biosynthetic process"/>
    <property type="evidence" value="ECO:0007669"/>
    <property type="project" value="UniProtKB-KW"/>
</dbReference>
<dbReference type="Pfam" id="PF01242">
    <property type="entry name" value="PTPS"/>
    <property type="match status" value="1"/>
</dbReference>
<dbReference type="InterPro" id="IPR007115">
    <property type="entry name" value="6-PTP_synth/QueD"/>
</dbReference>